<dbReference type="Pfam" id="PF00293">
    <property type="entry name" value="NUDIX"/>
    <property type="match status" value="1"/>
</dbReference>
<dbReference type="InterPro" id="IPR000086">
    <property type="entry name" value="NUDIX_hydrolase_dom"/>
</dbReference>
<dbReference type="PROSITE" id="PS00893">
    <property type="entry name" value="NUDIX_BOX"/>
    <property type="match status" value="1"/>
</dbReference>
<proteinExistence type="predicted"/>
<keyword evidence="2" id="KW-0378">Hydrolase</keyword>
<evidence type="ECO:0000313" key="5">
    <source>
        <dbReference type="Proteomes" id="UP000237344"/>
    </source>
</evidence>
<dbReference type="CDD" id="cd04690">
    <property type="entry name" value="NUDIX_Hydrolase"/>
    <property type="match status" value="1"/>
</dbReference>
<protein>
    <recommendedName>
        <fullName evidence="3">Nudix hydrolase domain-containing protein</fullName>
    </recommendedName>
</protein>
<dbReference type="Proteomes" id="UP000237344">
    <property type="component" value="Unassembled WGS sequence"/>
</dbReference>
<evidence type="ECO:0000256" key="1">
    <source>
        <dbReference type="ARBA" id="ARBA00001946"/>
    </source>
</evidence>
<dbReference type="AlphaFoldDB" id="A0A2S3W3C2"/>
<accession>A0A2S3W3C2</accession>
<dbReference type="InterPro" id="IPR015797">
    <property type="entry name" value="NUDIX_hydrolase-like_dom_sf"/>
</dbReference>
<sequence>MSMRDIRVVCAAIVRDGALLCVRKSGTALFMLPGGKPEAGEEALATLHRELVEELGCGLRPGSARLLGQYAAPATHEGGVHRAG</sequence>
<name>A0A2S3W3C2_9PROT</name>
<comment type="cofactor">
    <cofactor evidence="1">
        <name>Mg(2+)</name>
        <dbReference type="ChEBI" id="CHEBI:18420"/>
    </cofactor>
</comment>
<dbReference type="SUPFAM" id="SSF55811">
    <property type="entry name" value="Nudix"/>
    <property type="match status" value="1"/>
</dbReference>
<comment type="caution">
    <text evidence="4">The sequence shown here is derived from an EMBL/GenBank/DDBJ whole genome shotgun (WGS) entry which is preliminary data.</text>
</comment>
<reference evidence="4 5" key="1">
    <citation type="submission" date="2018-01" db="EMBL/GenBank/DDBJ databases">
        <title>Draft Genome Sequence of Komagataeibacter maltaceti LMG 1529, a Vinegar Producing Acetic Acid Bacterium Isolated from Malt Vinegar Brewery Acetifiers.</title>
        <authorList>
            <person name="Zhang Q."/>
            <person name="Hollensteiner J."/>
            <person name="Poehlein A."/>
            <person name="Daniel R."/>
        </authorList>
    </citation>
    <scope>NUCLEOTIDE SEQUENCE [LARGE SCALE GENOMIC DNA]</scope>
    <source>
        <strain evidence="4 5">LMG 1529</strain>
    </source>
</reference>
<keyword evidence="5" id="KW-1185">Reference proteome</keyword>
<evidence type="ECO:0000259" key="3">
    <source>
        <dbReference type="PROSITE" id="PS51462"/>
    </source>
</evidence>
<evidence type="ECO:0000256" key="2">
    <source>
        <dbReference type="ARBA" id="ARBA00022801"/>
    </source>
</evidence>
<dbReference type="GO" id="GO:0016787">
    <property type="term" value="F:hydrolase activity"/>
    <property type="evidence" value="ECO:0007669"/>
    <property type="project" value="UniProtKB-KW"/>
</dbReference>
<organism evidence="4 5">
    <name type="scientific">Novacetimonas maltaceti</name>
    <dbReference type="NCBI Taxonomy" id="1203393"/>
    <lineage>
        <taxon>Bacteria</taxon>
        <taxon>Pseudomonadati</taxon>
        <taxon>Pseudomonadota</taxon>
        <taxon>Alphaproteobacteria</taxon>
        <taxon>Acetobacterales</taxon>
        <taxon>Acetobacteraceae</taxon>
        <taxon>Novacetimonas</taxon>
    </lineage>
</organism>
<dbReference type="InterPro" id="IPR020084">
    <property type="entry name" value="NUDIX_hydrolase_CS"/>
</dbReference>
<evidence type="ECO:0000313" key="4">
    <source>
        <dbReference type="EMBL" id="POF63356.1"/>
    </source>
</evidence>
<gene>
    <name evidence="4" type="ORF">KMAL_09120</name>
</gene>
<dbReference type="PROSITE" id="PS51462">
    <property type="entry name" value="NUDIX"/>
    <property type="match status" value="1"/>
</dbReference>
<dbReference type="RefSeq" id="WP_239019945.1">
    <property type="nucleotide sequence ID" value="NZ_NKUE01000006.1"/>
</dbReference>
<dbReference type="EMBL" id="POTC01000008">
    <property type="protein sequence ID" value="POF63356.1"/>
    <property type="molecule type" value="Genomic_DNA"/>
</dbReference>
<feature type="domain" description="Nudix hydrolase" evidence="3">
    <location>
        <begin position="4"/>
        <end position="84"/>
    </location>
</feature>
<dbReference type="Gene3D" id="3.90.79.10">
    <property type="entry name" value="Nucleoside Triphosphate Pyrophosphohydrolase"/>
    <property type="match status" value="1"/>
</dbReference>